<dbReference type="GeneID" id="63784584"/>
<keyword evidence="4" id="KW-1185">Reference proteome</keyword>
<keyword evidence="2" id="KW-0576">Peroxisome</keyword>
<name>A0A1Y2F6R0_PROLT</name>
<dbReference type="GO" id="GO:0007031">
    <property type="term" value="P:peroxisome organization"/>
    <property type="evidence" value="ECO:0007669"/>
    <property type="project" value="UniProtKB-KW"/>
</dbReference>
<dbReference type="GO" id="GO:0005778">
    <property type="term" value="C:peroxisomal membrane"/>
    <property type="evidence" value="ECO:0007669"/>
    <property type="project" value="UniProtKB-SubCell"/>
</dbReference>
<proteinExistence type="inferred from homology"/>
<comment type="caution">
    <text evidence="3">The sequence shown here is derived from an EMBL/GenBank/DDBJ whole genome shotgun (WGS) entry which is preliminary data.</text>
</comment>
<evidence type="ECO:0000313" key="4">
    <source>
        <dbReference type="Proteomes" id="UP000193685"/>
    </source>
</evidence>
<evidence type="ECO:0000256" key="1">
    <source>
        <dbReference type="ARBA" id="ARBA00009505"/>
    </source>
</evidence>
<comment type="subcellular location">
    <subcellularLocation>
        <location evidence="2">Peroxisome membrane</location>
    </subcellularLocation>
</comment>
<organism evidence="3 4">
    <name type="scientific">Protomyces lactucae-debilis</name>
    <dbReference type="NCBI Taxonomy" id="2754530"/>
    <lineage>
        <taxon>Eukaryota</taxon>
        <taxon>Fungi</taxon>
        <taxon>Dikarya</taxon>
        <taxon>Ascomycota</taxon>
        <taxon>Taphrinomycotina</taxon>
        <taxon>Taphrinomycetes</taxon>
        <taxon>Taphrinales</taxon>
        <taxon>Protomycetaceae</taxon>
        <taxon>Protomyces</taxon>
    </lineage>
</organism>
<dbReference type="AlphaFoldDB" id="A0A1Y2F6R0"/>
<evidence type="ECO:0000313" key="3">
    <source>
        <dbReference type="EMBL" id="ORY78615.1"/>
    </source>
</evidence>
<dbReference type="PANTHER" id="PTHR13299:SF0">
    <property type="entry name" value="PEROXISOMAL MEMBRANE PROTEIN PEX16"/>
    <property type="match status" value="1"/>
</dbReference>
<comment type="similarity">
    <text evidence="1 2">Belongs to the peroxin-16 family.</text>
</comment>
<dbReference type="InterPro" id="IPR013919">
    <property type="entry name" value="Pex16"/>
</dbReference>
<dbReference type="RefSeq" id="XP_040723496.1">
    <property type="nucleotide sequence ID" value="XM_040867985.1"/>
</dbReference>
<evidence type="ECO:0000256" key="2">
    <source>
        <dbReference type="RuleBase" id="RU365003"/>
    </source>
</evidence>
<dbReference type="Proteomes" id="UP000193685">
    <property type="component" value="Unassembled WGS sequence"/>
</dbReference>
<dbReference type="PANTHER" id="PTHR13299">
    <property type="entry name" value="PEROXISOMAL MEMBRANE PROTEIN PEX16"/>
    <property type="match status" value="1"/>
</dbReference>
<dbReference type="OrthoDB" id="2021143at2759"/>
<dbReference type="EMBL" id="MCFI01000017">
    <property type="protein sequence ID" value="ORY78615.1"/>
    <property type="molecule type" value="Genomic_DNA"/>
</dbReference>
<gene>
    <name evidence="3" type="ORF">BCR37DRAFT_350191</name>
</gene>
<keyword evidence="2" id="KW-0962">Peroxisome biogenesis</keyword>
<dbReference type="OMA" id="PTWQSTY"/>
<reference evidence="3 4" key="1">
    <citation type="submission" date="2016-07" db="EMBL/GenBank/DDBJ databases">
        <title>Pervasive Adenine N6-methylation of Active Genes in Fungi.</title>
        <authorList>
            <consortium name="DOE Joint Genome Institute"/>
            <person name="Mondo S.J."/>
            <person name="Dannebaum R.O."/>
            <person name="Kuo R.C."/>
            <person name="Labutti K."/>
            <person name="Haridas S."/>
            <person name="Kuo A."/>
            <person name="Salamov A."/>
            <person name="Ahrendt S.R."/>
            <person name="Lipzen A."/>
            <person name="Sullivan W."/>
            <person name="Andreopoulos W.B."/>
            <person name="Clum A."/>
            <person name="Lindquist E."/>
            <person name="Daum C."/>
            <person name="Ramamoorthy G.K."/>
            <person name="Gryganskyi A."/>
            <person name="Culley D."/>
            <person name="Magnuson J.K."/>
            <person name="James T.Y."/>
            <person name="O'Malley M.A."/>
            <person name="Stajich J.E."/>
            <person name="Spatafora J.W."/>
            <person name="Visel A."/>
            <person name="Grigoriev I.V."/>
        </authorList>
    </citation>
    <scope>NUCLEOTIDE SEQUENCE [LARGE SCALE GENOMIC DNA]</scope>
    <source>
        <strain evidence="3 4">12-1054</strain>
    </source>
</reference>
<accession>A0A1Y2F6R0</accession>
<dbReference type="Pfam" id="PF08610">
    <property type="entry name" value="Pex16"/>
    <property type="match status" value="1"/>
</dbReference>
<dbReference type="STRING" id="56484.A0A1Y2F6R0"/>
<protein>
    <recommendedName>
        <fullName evidence="2">Peroxisomal membrane protein PEX16</fullName>
    </recommendedName>
</protein>
<sequence length="373" mass="42294">MASVSKHTGFNPLSRYEQFLLKNASQISTIESTLRTLTYLLPGRFQDSEVASEALYSSLTLLGLYHDRILSKAITKLNDAEKPTPSAHNKYAQFWLDKSPIYKRLANAVQLLQATSFLAEIVARKRFGERGRWRCILLIETAKVFCRILLLQETGGRMLVFPHVPDREIDPAALEASLDLQAFEEEKRAGEHPDPKRLDRSTAEQLLDPFKTQEAVTAYLLTKTLYPRDLLPPSALMTQLSPAGKIAEVLYILRPLVYAFLLYRSKDRQRSWRPWLVSLGLEYAARELHKQARAGTFSNSTTSMSSRLRGLGWYVIRGAFYENMVRPRVDAFADRALAVDGSGRGFLGVKSLVAGVVRDYDYFFNSYFTTSSM</sequence>